<accession>A0ABP6ZH85</accession>
<evidence type="ECO:0000256" key="9">
    <source>
        <dbReference type="RuleBase" id="RU362091"/>
    </source>
</evidence>
<gene>
    <name evidence="12" type="ORF">GCM10022419_112460</name>
</gene>
<sequence length="547" mass="57224">MSNGFAAPAIGFAISVALVAVLFGIVVAARRGQRTPTDFYLGGRRIGAGQNALALFASFILLSTMVTMTGHIALNGFDAFIFASGFAVSWLVALLIFAAPLRNAGGCTIGDVFAMRAGERSARTASLVVTLLLFGTYFIVMMNAVGIVAAVMFDVDSRVVQAVVVAAAGLIATLFVVIGGMLGTTRVLVVKAILVIAILAALTVVVLAKYQLNLAQLLDDAQARALPHPGGYDLLEPGREFSEGSPVVHLSKLFAVLVGHAGLPYMFMRYFTASSGRDARRSAGWAGMMFVPFYLCTAVLGLGAVALLGGQNIGMTPPTRDITMTRLADLLGGPWAVGALGAVALLIVTGVLAALLISAVTSATRDLRVLRRVQEAPAAELRAARRNTVVIGIAAVVVSVALLPLPTHALIPITVDLGGVVLPAVLYSLFWRRFNTAGLRWTVFGGIAVTGILFLFSGLLSGTPVALFPGFDIHLIDIDPALVAVPLTFLMGYLGTISSRERDDAGFAELQVRAFTGAGEPARQDHSAGPDLAKEPARADQTPSEAR</sequence>
<dbReference type="Gene3D" id="1.20.1730.10">
    <property type="entry name" value="Sodium/glucose cotransporter"/>
    <property type="match status" value="1"/>
</dbReference>
<feature type="transmembrane region" description="Helical" evidence="11">
    <location>
        <begin position="125"/>
        <end position="153"/>
    </location>
</feature>
<keyword evidence="13" id="KW-1185">Reference proteome</keyword>
<evidence type="ECO:0000313" key="12">
    <source>
        <dbReference type="EMBL" id="GAA3608988.1"/>
    </source>
</evidence>
<dbReference type="RefSeq" id="WP_345575325.1">
    <property type="nucleotide sequence ID" value="NZ_BAABDQ010000044.1"/>
</dbReference>
<keyword evidence="5 11" id="KW-0812">Transmembrane</keyword>
<comment type="subcellular location">
    <subcellularLocation>
        <location evidence="1">Cell membrane</location>
        <topology evidence="1">Multi-pass membrane protein</topology>
    </subcellularLocation>
</comment>
<reference evidence="13" key="1">
    <citation type="journal article" date="2019" name="Int. J. Syst. Evol. Microbiol.">
        <title>The Global Catalogue of Microorganisms (GCM) 10K type strain sequencing project: providing services to taxonomists for standard genome sequencing and annotation.</title>
        <authorList>
            <consortium name="The Broad Institute Genomics Platform"/>
            <consortium name="The Broad Institute Genome Sequencing Center for Infectious Disease"/>
            <person name="Wu L."/>
            <person name="Ma J."/>
        </authorList>
    </citation>
    <scope>NUCLEOTIDE SEQUENCE [LARGE SCALE GENOMIC DNA]</scope>
    <source>
        <strain evidence="13">JCM 17326</strain>
    </source>
</reference>
<keyword evidence="4" id="KW-1003">Cell membrane</keyword>
<feature type="transmembrane region" description="Helical" evidence="11">
    <location>
        <begin position="79"/>
        <end position="99"/>
    </location>
</feature>
<feature type="transmembrane region" description="Helical" evidence="11">
    <location>
        <begin position="6"/>
        <end position="30"/>
    </location>
</feature>
<feature type="transmembrane region" description="Helical" evidence="11">
    <location>
        <begin position="253"/>
        <end position="271"/>
    </location>
</feature>
<evidence type="ECO:0000313" key="13">
    <source>
        <dbReference type="Proteomes" id="UP001500630"/>
    </source>
</evidence>
<protein>
    <submittedName>
        <fullName evidence="12">Cation acetate symporter</fullName>
    </submittedName>
</protein>
<dbReference type="InterPro" id="IPR038377">
    <property type="entry name" value="Na/Glc_symporter_sf"/>
</dbReference>
<keyword evidence="6" id="KW-0769">Symport</keyword>
<evidence type="ECO:0000256" key="7">
    <source>
        <dbReference type="ARBA" id="ARBA00022989"/>
    </source>
</evidence>
<evidence type="ECO:0000256" key="6">
    <source>
        <dbReference type="ARBA" id="ARBA00022847"/>
    </source>
</evidence>
<feature type="transmembrane region" description="Helical" evidence="11">
    <location>
        <begin position="159"/>
        <end position="181"/>
    </location>
</feature>
<evidence type="ECO:0000256" key="10">
    <source>
        <dbReference type="SAM" id="MobiDB-lite"/>
    </source>
</evidence>
<comment type="caution">
    <text evidence="12">The sequence shown here is derived from an EMBL/GenBank/DDBJ whole genome shotgun (WGS) entry which is preliminary data.</text>
</comment>
<organism evidence="12 13">
    <name type="scientific">Nonomuraea rosea</name>
    <dbReference type="NCBI Taxonomy" id="638574"/>
    <lineage>
        <taxon>Bacteria</taxon>
        <taxon>Bacillati</taxon>
        <taxon>Actinomycetota</taxon>
        <taxon>Actinomycetes</taxon>
        <taxon>Streptosporangiales</taxon>
        <taxon>Streptosporangiaceae</taxon>
        <taxon>Nonomuraea</taxon>
    </lineage>
</organism>
<feature type="transmembrane region" description="Helical" evidence="11">
    <location>
        <begin position="409"/>
        <end position="429"/>
    </location>
</feature>
<evidence type="ECO:0000256" key="11">
    <source>
        <dbReference type="SAM" id="Phobius"/>
    </source>
</evidence>
<proteinExistence type="inferred from homology"/>
<evidence type="ECO:0000256" key="3">
    <source>
        <dbReference type="ARBA" id="ARBA00022448"/>
    </source>
</evidence>
<comment type="similarity">
    <text evidence="2 9">Belongs to the sodium:solute symporter (SSF) (TC 2.A.21) family.</text>
</comment>
<feature type="transmembrane region" description="Helical" evidence="11">
    <location>
        <begin position="473"/>
        <end position="494"/>
    </location>
</feature>
<name>A0ABP6ZH85_9ACTN</name>
<dbReference type="PANTHER" id="PTHR48086:SF6">
    <property type="entry name" value="CATION_ACETATE SYMPORTER ACTP"/>
    <property type="match status" value="1"/>
</dbReference>
<feature type="region of interest" description="Disordered" evidence="10">
    <location>
        <begin position="517"/>
        <end position="547"/>
    </location>
</feature>
<feature type="transmembrane region" description="Helical" evidence="11">
    <location>
        <begin position="335"/>
        <end position="363"/>
    </location>
</feature>
<keyword evidence="3" id="KW-0813">Transport</keyword>
<keyword evidence="8 11" id="KW-0472">Membrane</keyword>
<dbReference type="InterPro" id="IPR050277">
    <property type="entry name" value="Sodium:Solute_Symporter"/>
</dbReference>
<evidence type="ECO:0000256" key="5">
    <source>
        <dbReference type="ARBA" id="ARBA00022692"/>
    </source>
</evidence>
<evidence type="ECO:0000256" key="1">
    <source>
        <dbReference type="ARBA" id="ARBA00004651"/>
    </source>
</evidence>
<evidence type="ECO:0000256" key="8">
    <source>
        <dbReference type="ARBA" id="ARBA00023136"/>
    </source>
</evidence>
<feature type="transmembrane region" description="Helical" evidence="11">
    <location>
        <begin position="283"/>
        <end position="308"/>
    </location>
</feature>
<evidence type="ECO:0000256" key="2">
    <source>
        <dbReference type="ARBA" id="ARBA00006434"/>
    </source>
</evidence>
<feature type="compositionally biased region" description="Basic and acidic residues" evidence="10">
    <location>
        <begin position="522"/>
        <end position="538"/>
    </location>
</feature>
<dbReference type="EMBL" id="BAABDQ010000044">
    <property type="protein sequence ID" value="GAA3608988.1"/>
    <property type="molecule type" value="Genomic_DNA"/>
</dbReference>
<keyword evidence="7 11" id="KW-1133">Transmembrane helix</keyword>
<dbReference type="InterPro" id="IPR001734">
    <property type="entry name" value="Na/solute_symporter"/>
</dbReference>
<dbReference type="PANTHER" id="PTHR48086">
    <property type="entry name" value="SODIUM/PROLINE SYMPORTER-RELATED"/>
    <property type="match status" value="1"/>
</dbReference>
<dbReference type="Proteomes" id="UP001500630">
    <property type="component" value="Unassembled WGS sequence"/>
</dbReference>
<feature type="transmembrane region" description="Helical" evidence="11">
    <location>
        <begin position="188"/>
        <end position="208"/>
    </location>
</feature>
<dbReference type="PROSITE" id="PS50283">
    <property type="entry name" value="NA_SOLUT_SYMP_3"/>
    <property type="match status" value="1"/>
</dbReference>
<feature type="transmembrane region" description="Helical" evidence="11">
    <location>
        <begin position="384"/>
        <end position="403"/>
    </location>
</feature>
<feature type="transmembrane region" description="Helical" evidence="11">
    <location>
        <begin position="51"/>
        <end position="73"/>
    </location>
</feature>
<dbReference type="Pfam" id="PF00474">
    <property type="entry name" value="SSF"/>
    <property type="match status" value="1"/>
</dbReference>
<evidence type="ECO:0000256" key="4">
    <source>
        <dbReference type="ARBA" id="ARBA00022475"/>
    </source>
</evidence>
<feature type="transmembrane region" description="Helical" evidence="11">
    <location>
        <begin position="441"/>
        <end position="461"/>
    </location>
</feature>